<dbReference type="Pfam" id="PF22617">
    <property type="entry name" value="HCS_D2"/>
    <property type="match status" value="1"/>
</dbReference>
<protein>
    <submittedName>
        <fullName evidence="5">Homocitrate synthase</fullName>
    </submittedName>
</protein>
<keyword evidence="6" id="KW-1185">Reference proteome</keyword>
<dbReference type="PANTHER" id="PTHR42880">
    <property type="entry name" value="HOMOCITRATE SYNTHASE"/>
    <property type="match status" value="1"/>
</dbReference>
<evidence type="ECO:0000313" key="5">
    <source>
        <dbReference type="EMBL" id="MBF0637546.1"/>
    </source>
</evidence>
<dbReference type="Proteomes" id="UP000619838">
    <property type="component" value="Unassembled WGS sequence"/>
</dbReference>
<dbReference type="InterPro" id="IPR013477">
    <property type="entry name" value="NifV/FrbC"/>
</dbReference>
<dbReference type="PROSITE" id="PS00816">
    <property type="entry name" value="AIPM_HOMOCIT_SYNTH_2"/>
    <property type="match status" value="1"/>
</dbReference>
<comment type="similarity">
    <text evidence="1 3">Belongs to the alpha-IPM synthase/homocitrate synthase family.</text>
</comment>
<evidence type="ECO:0000313" key="6">
    <source>
        <dbReference type="Proteomes" id="UP000619838"/>
    </source>
</evidence>
<dbReference type="InterPro" id="IPR013785">
    <property type="entry name" value="Aldolase_TIM"/>
</dbReference>
<organism evidence="5 6">
    <name type="scientific">Prosthecochloris ethylica</name>
    <dbReference type="NCBI Taxonomy" id="2743976"/>
    <lineage>
        <taxon>Bacteria</taxon>
        <taxon>Pseudomonadati</taxon>
        <taxon>Chlorobiota</taxon>
        <taxon>Chlorobiia</taxon>
        <taxon>Chlorobiales</taxon>
        <taxon>Chlorobiaceae</taxon>
        <taxon>Prosthecochloris</taxon>
    </lineage>
</organism>
<evidence type="ECO:0000256" key="2">
    <source>
        <dbReference type="ARBA" id="ARBA00022679"/>
    </source>
</evidence>
<dbReference type="InterPro" id="IPR002034">
    <property type="entry name" value="AIPM/Hcit_synth_CS"/>
</dbReference>
<keyword evidence="2 3" id="KW-0808">Transferase</keyword>
<evidence type="ECO:0000256" key="3">
    <source>
        <dbReference type="RuleBase" id="RU003523"/>
    </source>
</evidence>
<accession>A0ABR9XU10</accession>
<feature type="domain" description="Pyruvate carboxyltransferase" evidence="4">
    <location>
        <begin position="16"/>
        <end position="266"/>
    </location>
</feature>
<name>A0ABR9XU10_9CHLB</name>
<dbReference type="RefSeq" id="WP_175187840.1">
    <property type="nucleotide sequence ID" value="NZ_JABVZQ010000024.1"/>
</dbReference>
<dbReference type="PANTHER" id="PTHR42880:SF1">
    <property type="entry name" value="ISOPROPYLMALATE_HOMOCITRATE_CITRAMALATE SYNTHASE FAMILY PROTEIN"/>
    <property type="match status" value="1"/>
</dbReference>
<dbReference type="PROSITE" id="PS00815">
    <property type="entry name" value="AIPM_HOMOCIT_SYNTH_1"/>
    <property type="match status" value="1"/>
</dbReference>
<dbReference type="SUPFAM" id="SSF51569">
    <property type="entry name" value="Aldolase"/>
    <property type="match status" value="1"/>
</dbReference>
<comment type="caution">
    <text evidence="5">The sequence shown here is derived from an EMBL/GenBank/DDBJ whole genome shotgun (WGS) entry which is preliminary data.</text>
</comment>
<evidence type="ECO:0000259" key="4">
    <source>
        <dbReference type="PROSITE" id="PS50991"/>
    </source>
</evidence>
<dbReference type="Gene3D" id="1.10.238.260">
    <property type="match status" value="1"/>
</dbReference>
<sequence length="390" mass="42298">MNTRKQSDRSHPRSSPWIIDTTLRDGEQAPGVAFTPGEKKAIASALAGCRVDELEIGYPAINSEERTSISDIARLHLPLRLTSWARARESDIEQAARCATEGIHISFPLSELYLHLMQKDIAWVLRQVPAMIGIARKHFDFVSIGAQDATRTPAKTLQAFILTAWRSGADRVRIADTVGISTPVQLMQTIPDLKSAAPVTLEFHAHNDLGMATANAFSAIEAGCEAVSVSVNGLGERAGNAALEELALALKLSGHHECHIRTDLLGDLCNLVAQASGRTIEPQKPITGSAAFLHESGIHCNALMKNPLSYQPFLPQEVGRASFDFVIGKHSGSAAIQHILASNGITVNRSEASGLLDPVRRAAGSSKRNLTAEEVTTLYHQYIRNKKERQ</sequence>
<proteinExistence type="inferred from homology"/>
<dbReference type="InterPro" id="IPR054691">
    <property type="entry name" value="LeuA/HCS_post-cat"/>
</dbReference>
<reference evidence="5 6" key="1">
    <citation type="journal article" date="2020" name="Microorganisms">
        <title>Simultaneous Genome Sequencing of Prosthecochloris ethylica and Desulfuromonas acetoxidans within a Syntrophic Mixture Reveals Unique Pili and Protein Interactions.</title>
        <authorList>
            <person name="Kyndt J.A."/>
            <person name="Van Beeumen J.J."/>
            <person name="Meyer T.E."/>
        </authorList>
    </citation>
    <scope>NUCLEOTIDE SEQUENCE [LARGE SCALE GENOMIC DNA]</scope>
    <source>
        <strain evidence="5 6">N3</strain>
    </source>
</reference>
<dbReference type="InterPro" id="IPR000891">
    <property type="entry name" value="PYR_CT"/>
</dbReference>
<gene>
    <name evidence="5" type="ORF">INT08_10235</name>
</gene>
<dbReference type="CDD" id="cd07939">
    <property type="entry name" value="DRE_TIM_NifV"/>
    <property type="match status" value="1"/>
</dbReference>
<evidence type="ECO:0000256" key="1">
    <source>
        <dbReference type="ARBA" id="ARBA00006154"/>
    </source>
</evidence>
<dbReference type="Pfam" id="PF00682">
    <property type="entry name" value="HMGL-like"/>
    <property type="match status" value="1"/>
</dbReference>
<dbReference type="EMBL" id="JADGII010000025">
    <property type="protein sequence ID" value="MBF0637546.1"/>
    <property type="molecule type" value="Genomic_DNA"/>
</dbReference>
<dbReference type="PROSITE" id="PS50991">
    <property type="entry name" value="PYR_CT"/>
    <property type="match status" value="1"/>
</dbReference>
<dbReference type="Gene3D" id="3.20.20.70">
    <property type="entry name" value="Aldolase class I"/>
    <property type="match status" value="1"/>
</dbReference>